<dbReference type="GO" id="GO:0005886">
    <property type="term" value="C:plasma membrane"/>
    <property type="evidence" value="ECO:0007669"/>
    <property type="project" value="UniProtKB-SubCell"/>
</dbReference>
<proteinExistence type="inferred from homology"/>
<feature type="transmembrane region" description="Helical" evidence="8">
    <location>
        <begin position="80"/>
        <end position="97"/>
    </location>
</feature>
<organism evidence="9 10">
    <name type="scientific">Dyella japonica A8</name>
    <dbReference type="NCBI Taxonomy" id="1217721"/>
    <lineage>
        <taxon>Bacteria</taxon>
        <taxon>Pseudomonadati</taxon>
        <taxon>Pseudomonadota</taxon>
        <taxon>Gammaproteobacteria</taxon>
        <taxon>Lysobacterales</taxon>
        <taxon>Rhodanobacteraceae</taxon>
        <taxon>Dyella</taxon>
    </lineage>
</organism>
<dbReference type="Pfam" id="PF06146">
    <property type="entry name" value="PsiE"/>
    <property type="match status" value="1"/>
</dbReference>
<dbReference type="GO" id="GO:0016036">
    <property type="term" value="P:cellular response to phosphate starvation"/>
    <property type="evidence" value="ECO:0007669"/>
    <property type="project" value="InterPro"/>
</dbReference>
<keyword evidence="5 8" id="KW-0812">Transmembrane</keyword>
<dbReference type="PIRSF" id="PIRSF029598">
    <property type="entry name" value="PsiE"/>
    <property type="match status" value="1"/>
</dbReference>
<feature type="transmembrane region" description="Helical" evidence="8">
    <location>
        <begin position="103"/>
        <end position="122"/>
    </location>
</feature>
<evidence type="ECO:0000256" key="4">
    <source>
        <dbReference type="ARBA" id="ARBA00022475"/>
    </source>
</evidence>
<accession>A0A075JZR1</accession>
<dbReference type="Proteomes" id="UP000027987">
    <property type="component" value="Chromosome"/>
</dbReference>
<keyword evidence="7 8" id="KW-0472">Membrane</keyword>
<name>A0A075JZR1_9GAMM</name>
<dbReference type="PANTHER" id="PTHR37819">
    <property type="entry name" value="PROTEIN PSIE"/>
    <property type="match status" value="1"/>
</dbReference>
<comment type="similarity">
    <text evidence="2">Belongs to the PsiE family.</text>
</comment>
<dbReference type="KEGG" id="dja:HY57_09950"/>
<feature type="transmembrane region" description="Helical" evidence="8">
    <location>
        <begin position="12"/>
        <end position="34"/>
    </location>
</feature>
<evidence type="ECO:0000313" key="10">
    <source>
        <dbReference type="Proteomes" id="UP000027987"/>
    </source>
</evidence>
<keyword evidence="4" id="KW-1003">Cell membrane</keyword>
<dbReference type="AlphaFoldDB" id="A0A075JZR1"/>
<reference evidence="9 10" key="1">
    <citation type="submission" date="2014-07" db="EMBL/GenBank/DDBJ databases">
        <title>Complete Genome Sequence of Dyella japonica Strain A8 Isolated from Malaysian Tropical Soil.</title>
        <authorList>
            <person name="Hui R.K.H."/>
            <person name="Chen J.-W."/>
            <person name="Chan K.-G."/>
            <person name="Leung F.C.C."/>
        </authorList>
    </citation>
    <scope>NUCLEOTIDE SEQUENCE [LARGE SCALE GENOMIC DNA]</scope>
    <source>
        <strain evidence="9 10">A8</strain>
    </source>
</reference>
<sequence length="143" mass="15770">MTGPISLDVKQLGSKVIVIIEHVGLLIVLVAAVFAGTQEIADMWRSGRVGVSDLLLLFIYLEVVTMSSVYWRIGRLPVRIPLYIAMVAMSRHLILNTSEVSPWTILAESGAILILAMAVLMVRYGHTRMPYTDEGSSEQKSPD</sequence>
<dbReference type="InterPro" id="IPR009315">
    <property type="entry name" value="P_starv_induced_PsiE"/>
</dbReference>
<gene>
    <name evidence="9" type="ORF">HY57_09950</name>
</gene>
<evidence type="ECO:0000256" key="7">
    <source>
        <dbReference type="ARBA" id="ARBA00023136"/>
    </source>
</evidence>
<dbReference type="OrthoDB" id="9792470at2"/>
<keyword evidence="10" id="KW-1185">Reference proteome</keyword>
<dbReference type="PATRIC" id="fig|1217721.7.peg.2058"/>
<evidence type="ECO:0000313" key="9">
    <source>
        <dbReference type="EMBL" id="AIF47571.1"/>
    </source>
</evidence>
<feature type="transmembrane region" description="Helical" evidence="8">
    <location>
        <begin position="54"/>
        <end position="73"/>
    </location>
</feature>
<dbReference type="PANTHER" id="PTHR37819:SF1">
    <property type="entry name" value="PROTEIN PSIE"/>
    <property type="match status" value="1"/>
</dbReference>
<dbReference type="RefSeq" id="WP_019464121.1">
    <property type="nucleotide sequence ID" value="NZ_ALOY01000109.1"/>
</dbReference>
<dbReference type="EMBL" id="CP008884">
    <property type="protein sequence ID" value="AIF47571.1"/>
    <property type="molecule type" value="Genomic_DNA"/>
</dbReference>
<evidence type="ECO:0000256" key="8">
    <source>
        <dbReference type="SAM" id="Phobius"/>
    </source>
</evidence>
<evidence type="ECO:0000256" key="3">
    <source>
        <dbReference type="ARBA" id="ARBA00021903"/>
    </source>
</evidence>
<evidence type="ECO:0000256" key="2">
    <source>
        <dbReference type="ARBA" id="ARBA00005632"/>
    </source>
</evidence>
<dbReference type="HOGENOM" id="CLU_120472_1_0_6"/>
<protein>
    <recommendedName>
        <fullName evidence="3">Protein PsiE</fullName>
    </recommendedName>
</protein>
<evidence type="ECO:0000256" key="6">
    <source>
        <dbReference type="ARBA" id="ARBA00022989"/>
    </source>
</evidence>
<evidence type="ECO:0000256" key="1">
    <source>
        <dbReference type="ARBA" id="ARBA00004429"/>
    </source>
</evidence>
<keyword evidence="6 8" id="KW-1133">Transmembrane helix</keyword>
<comment type="subcellular location">
    <subcellularLocation>
        <location evidence="1">Cell inner membrane</location>
        <topology evidence="1">Multi-pass membrane protein</topology>
    </subcellularLocation>
</comment>
<dbReference type="InterPro" id="IPR020948">
    <property type="entry name" value="P_starv_induced_PsiE-like"/>
</dbReference>
<evidence type="ECO:0000256" key="5">
    <source>
        <dbReference type="ARBA" id="ARBA00022692"/>
    </source>
</evidence>